<dbReference type="InterPro" id="IPR049449">
    <property type="entry name" value="TesB_ACOT8-like_N"/>
</dbReference>
<evidence type="ECO:0000313" key="4">
    <source>
        <dbReference type="Proteomes" id="UP001596972"/>
    </source>
</evidence>
<proteinExistence type="predicted"/>
<dbReference type="InterPro" id="IPR042171">
    <property type="entry name" value="Acyl-CoA_hotdog"/>
</dbReference>
<feature type="domain" description="Acyl-CoA thioesterase-like C-terminal" evidence="2">
    <location>
        <begin position="148"/>
        <end position="280"/>
    </location>
</feature>
<dbReference type="Pfam" id="PF20789">
    <property type="entry name" value="4HBT_3C"/>
    <property type="match status" value="1"/>
</dbReference>
<dbReference type="InterPro" id="IPR049450">
    <property type="entry name" value="ACOT8-like_C"/>
</dbReference>
<dbReference type="RefSeq" id="WP_378297965.1">
    <property type="nucleotide sequence ID" value="NZ_JBHTJA010000015.1"/>
</dbReference>
<feature type="domain" description="Acyl-CoA thioesterase-like N-terminal HotDog" evidence="1">
    <location>
        <begin position="43"/>
        <end position="124"/>
    </location>
</feature>
<dbReference type="InterPro" id="IPR029069">
    <property type="entry name" value="HotDog_dom_sf"/>
</dbReference>
<sequence>MVLESGRADARRAVEQGVQMSVFADATAVRRIEEGRYAVDVHPGYCIGAAPNGGYLMALLGRAAVDASPHAHPVSTATNFLRVANAGAPAEIVVEPRKEGRTAATSLVSLVQDGKRIVDALVTTGTLEPGTDPDWVGEPPAVPVPPLEDCTGARPPGDENGFADHVDMRFDRTTMGWLDGNPSGRPEVRAWFRLPDGHEPDPYVLALAVDALPPVSLNLGANGWAPTVELTWHMRAVPAPGWLALHGSGRLLTGGWFDEEVEVWDSAGRLVAQSRQLARVPKGGFR</sequence>
<gene>
    <name evidence="3" type="ORF">ACFQ11_11170</name>
</gene>
<evidence type="ECO:0000259" key="2">
    <source>
        <dbReference type="Pfam" id="PF20789"/>
    </source>
</evidence>
<evidence type="ECO:0000313" key="3">
    <source>
        <dbReference type="EMBL" id="MFD0900954.1"/>
    </source>
</evidence>
<dbReference type="SUPFAM" id="SSF54637">
    <property type="entry name" value="Thioesterase/thiol ester dehydrase-isomerase"/>
    <property type="match status" value="2"/>
</dbReference>
<reference evidence="4" key="1">
    <citation type="journal article" date="2019" name="Int. J. Syst. Evol. Microbiol.">
        <title>The Global Catalogue of Microorganisms (GCM) 10K type strain sequencing project: providing services to taxonomists for standard genome sequencing and annotation.</title>
        <authorList>
            <consortium name="The Broad Institute Genomics Platform"/>
            <consortium name="The Broad Institute Genome Sequencing Center for Infectious Disease"/>
            <person name="Wu L."/>
            <person name="Ma J."/>
        </authorList>
    </citation>
    <scope>NUCLEOTIDE SEQUENCE [LARGE SCALE GENOMIC DNA]</scope>
    <source>
        <strain evidence="4">JCM 31202</strain>
    </source>
</reference>
<dbReference type="InterPro" id="IPR052389">
    <property type="entry name" value="Sec_Metab_Biosynth-Assoc"/>
</dbReference>
<dbReference type="PANTHER" id="PTHR38110:SF1">
    <property type="entry name" value="THIOESTERASE DOMAIN-CONTAINING PROTEIN"/>
    <property type="match status" value="1"/>
</dbReference>
<dbReference type="EMBL" id="JBHTJA010000015">
    <property type="protein sequence ID" value="MFD0900954.1"/>
    <property type="molecule type" value="Genomic_DNA"/>
</dbReference>
<organism evidence="3 4">
    <name type="scientific">Actinomadura sediminis</name>
    <dbReference type="NCBI Taxonomy" id="1038904"/>
    <lineage>
        <taxon>Bacteria</taxon>
        <taxon>Bacillati</taxon>
        <taxon>Actinomycetota</taxon>
        <taxon>Actinomycetes</taxon>
        <taxon>Streptosporangiales</taxon>
        <taxon>Thermomonosporaceae</taxon>
        <taxon>Actinomadura</taxon>
    </lineage>
</organism>
<name>A0ABW3EN56_9ACTN</name>
<comment type="caution">
    <text evidence="3">The sequence shown here is derived from an EMBL/GenBank/DDBJ whole genome shotgun (WGS) entry which is preliminary data.</text>
</comment>
<dbReference type="PANTHER" id="PTHR38110">
    <property type="entry name" value="CHROMOSOME 23, WHOLE GENOME SHOTGUN SEQUENCE"/>
    <property type="match status" value="1"/>
</dbReference>
<dbReference type="Gene3D" id="2.40.160.210">
    <property type="entry name" value="Acyl-CoA thioesterase, double hotdog domain"/>
    <property type="match status" value="1"/>
</dbReference>
<keyword evidence="4" id="KW-1185">Reference proteome</keyword>
<accession>A0ABW3EN56</accession>
<evidence type="ECO:0000259" key="1">
    <source>
        <dbReference type="Pfam" id="PF13622"/>
    </source>
</evidence>
<dbReference type="Pfam" id="PF13622">
    <property type="entry name" value="4HBT_3"/>
    <property type="match status" value="1"/>
</dbReference>
<dbReference type="Proteomes" id="UP001596972">
    <property type="component" value="Unassembled WGS sequence"/>
</dbReference>
<protein>
    <submittedName>
        <fullName evidence="3">Thioesterase family protein</fullName>
    </submittedName>
</protein>